<dbReference type="EMBL" id="LR134473">
    <property type="protein sequence ID" value="VEI02325.1"/>
    <property type="molecule type" value="Genomic_DNA"/>
</dbReference>
<feature type="binding site" evidence="12">
    <location>
        <position position="122"/>
    </location>
    <ligand>
        <name>Fe cation</name>
        <dbReference type="ChEBI" id="CHEBI:24875"/>
    </ligand>
</feature>
<accession>A0A3S4UPR3</accession>
<evidence type="ECO:0000313" key="14">
    <source>
        <dbReference type="EMBL" id="VEI02325.1"/>
    </source>
</evidence>
<dbReference type="PANTHER" id="PTHR33202">
    <property type="entry name" value="ZINC UPTAKE REGULATION PROTEIN"/>
    <property type="match status" value="1"/>
</dbReference>
<dbReference type="AlphaFoldDB" id="A0A3S4UPR3"/>
<feature type="binding site" evidence="11">
    <location>
        <position position="92"/>
    </location>
    <ligand>
        <name>Zn(2+)</name>
        <dbReference type="ChEBI" id="CHEBI:29105"/>
    </ligand>
</feature>
<organism evidence="14 15">
    <name type="scientific">Acidipropionibacterium jensenii</name>
    <dbReference type="NCBI Taxonomy" id="1749"/>
    <lineage>
        <taxon>Bacteria</taxon>
        <taxon>Bacillati</taxon>
        <taxon>Actinomycetota</taxon>
        <taxon>Actinomycetes</taxon>
        <taxon>Propionibacteriales</taxon>
        <taxon>Propionibacteriaceae</taxon>
        <taxon>Acidipropionibacterium</taxon>
    </lineage>
</organism>
<comment type="cofactor">
    <cofactor evidence="12">
        <name>Mn(2+)</name>
        <dbReference type="ChEBI" id="CHEBI:29035"/>
    </cofactor>
    <cofactor evidence="12">
        <name>Fe(2+)</name>
        <dbReference type="ChEBI" id="CHEBI:29033"/>
    </cofactor>
    <text evidence="12">Binds 1 Mn(2+) or Fe(2+) ion per subunit.</text>
</comment>
<dbReference type="Gene3D" id="3.30.1490.190">
    <property type="match status" value="1"/>
</dbReference>
<dbReference type="InterPro" id="IPR043135">
    <property type="entry name" value="Fur_C"/>
</dbReference>
<evidence type="ECO:0000256" key="8">
    <source>
        <dbReference type="ARBA" id="ARBA00023015"/>
    </source>
</evidence>
<name>A0A3S4UPR3_9ACTN</name>
<dbReference type="GO" id="GO:0000976">
    <property type="term" value="F:transcription cis-regulatory region binding"/>
    <property type="evidence" value="ECO:0007669"/>
    <property type="project" value="TreeGrafter"/>
</dbReference>
<keyword evidence="6 11" id="KW-0479">Metal-binding</keyword>
<comment type="subunit">
    <text evidence="3">Homodimer.</text>
</comment>
<evidence type="ECO:0000256" key="11">
    <source>
        <dbReference type="PIRSR" id="PIRSR602481-1"/>
    </source>
</evidence>
<dbReference type="GO" id="GO:0005829">
    <property type="term" value="C:cytosol"/>
    <property type="evidence" value="ECO:0007669"/>
    <property type="project" value="TreeGrafter"/>
</dbReference>
<reference evidence="16" key="1">
    <citation type="submission" date="2017-12" db="EMBL/GenBank/DDBJ databases">
        <title>Whole genome sequencing of Acidipropionibacterium jensenii strains JS279 and JS280.</title>
        <authorList>
            <person name="Deptula P."/>
            <person name="Laine P."/>
            <person name="Smolander O.-P."/>
            <person name="Paulin L."/>
            <person name="Auvinen P."/>
            <person name="Varmanen P."/>
        </authorList>
    </citation>
    <scope>NUCLEOTIDE SEQUENCE [LARGE SCALE GENOMIC DNA]</scope>
    <source>
        <strain evidence="16">JS280</strain>
    </source>
</reference>
<dbReference type="EMBL" id="CP025570">
    <property type="protein sequence ID" value="AZZ39629.1"/>
    <property type="molecule type" value="Genomic_DNA"/>
</dbReference>
<proteinExistence type="inferred from homology"/>
<feature type="binding site" evidence="12">
    <location>
        <position position="83"/>
    </location>
    <ligand>
        <name>Fe cation</name>
        <dbReference type="ChEBI" id="CHEBI:24875"/>
    </ligand>
</feature>
<keyword evidence="12" id="KW-0408">Iron</keyword>
<reference evidence="14 15" key="2">
    <citation type="submission" date="2018-12" db="EMBL/GenBank/DDBJ databases">
        <authorList>
            <consortium name="Pathogen Informatics"/>
        </authorList>
    </citation>
    <scope>NUCLEOTIDE SEQUENCE [LARGE SCALE GENOMIC DNA]</scope>
    <source>
        <strain evidence="14 15">NCTC13652</strain>
    </source>
</reference>
<keyword evidence="9" id="KW-0238">DNA-binding</keyword>
<keyword evidence="4" id="KW-0963">Cytoplasm</keyword>
<feature type="binding site" evidence="11">
    <location>
        <position position="133"/>
    </location>
    <ligand>
        <name>Zn(2+)</name>
        <dbReference type="ChEBI" id="CHEBI:29105"/>
    </ligand>
</feature>
<keyword evidence="7 11" id="KW-0862">Zinc</keyword>
<dbReference type="GO" id="GO:1900376">
    <property type="term" value="P:regulation of secondary metabolite biosynthetic process"/>
    <property type="evidence" value="ECO:0007669"/>
    <property type="project" value="TreeGrafter"/>
</dbReference>
<comment type="cofactor">
    <cofactor evidence="11">
        <name>Zn(2+)</name>
        <dbReference type="ChEBI" id="CHEBI:29105"/>
    </cofactor>
    <text evidence="11">Binds 1 zinc ion per subunit.</text>
</comment>
<evidence type="ECO:0000313" key="16">
    <source>
        <dbReference type="Proteomes" id="UP000285875"/>
    </source>
</evidence>
<dbReference type="CDD" id="cd07153">
    <property type="entry name" value="Fur_like"/>
    <property type="match status" value="1"/>
</dbReference>
<dbReference type="InterPro" id="IPR002481">
    <property type="entry name" value="FUR"/>
</dbReference>
<evidence type="ECO:0000256" key="7">
    <source>
        <dbReference type="ARBA" id="ARBA00022833"/>
    </source>
</evidence>
<evidence type="ECO:0000256" key="4">
    <source>
        <dbReference type="ARBA" id="ARBA00022490"/>
    </source>
</evidence>
<evidence type="ECO:0000256" key="10">
    <source>
        <dbReference type="ARBA" id="ARBA00023163"/>
    </source>
</evidence>
<dbReference type="Pfam" id="PF01475">
    <property type="entry name" value="FUR"/>
    <property type="match status" value="1"/>
</dbReference>
<keyword evidence="10" id="KW-0804">Transcription</keyword>
<dbReference type="KEGG" id="aji:C0Z10_07545"/>
<dbReference type="SUPFAM" id="SSF46785">
    <property type="entry name" value="Winged helix' DNA-binding domain"/>
    <property type="match status" value="1"/>
</dbReference>
<keyword evidence="15" id="KW-1185">Reference proteome</keyword>
<dbReference type="InterPro" id="IPR036388">
    <property type="entry name" value="WH-like_DNA-bd_sf"/>
</dbReference>
<evidence type="ECO:0000313" key="15">
    <source>
        <dbReference type="Proteomes" id="UP000277858"/>
    </source>
</evidence>
<protein>
    <submittedName>
        <fullName evidence="14">Ferric uptake regulation protein</fullName>
    </submittedName>
    <submittedName>
        <fullName evidence="13">Transcriptional repressor</fullName>
    </submittedName>
</protein>
<evidence type="ECO:0000256" key="6">
    <source>
        <dbReference type="ARBA" id="ARBA00022723"/>
    </source>
</evidence>
<keyword evidence="5" id="KW-0678">Repressor</keyword>
<dbReference type="InterPro" id="IPR036390">
    <property type="entry name" value="WH_DNA-bd_sf"/>
</dbReference>
<dbReference type="OrthoDB" id="8659436at2"/>
<dbReference type="RefSeq" id="WP_028703676.1">
    <property type="nucleotide sequence ID" value="NZ_CP025570.1"/>
</dbReference>
<dbReference type="GO" id="GO:0008270">
    <property type="term" value="F:zinc ion binding"/>
    <property type="evidence" value="ECO:0007669"/>
    <property type="project" value="TreeGrafter"/>
</dbReference>
<dbReference type="Proteomes" id="UP000285875">
    <property type="component" value="Chromosome"/>
</dbReference>
<keyword evidence="8" id="KW-0805">Transcription regulation</keyword>
<gene>
    <name evidence="14" type="primary">fur</name>
    <name evidence="13" type="ORF">C0Z10_07545</name>
    <name evidence="14" type="ORF">NCTC13652_00498</name>
</gene>
<dbReference type="PANTHER" id="PTHR33202:SF2">
    <property type="entry name" value="FERRIC UPTAKE REGULATION PROTEIN"/>
    <property type="match status" value="1"/>
</dbReference>
<feature type="binding site" evidence="12">
    <location>
        <position position="105"/>
    </location>
    <ligand>
        <name>Fe cation</name>
        <dbReference type="ChEBI" id="CHEBI:24875"/>
    </ligand>
</feature>
<evidence type="ECO:0000313" key="13">
    <source>
        <dbReference type="EMBL" id="AZZ39629.1"/>
    </source>
</evidence>
<evidence type="ECO:0000256" key="1">
    <source>
        <dbReference type="ARBA" id="ARBA00004496"/>
    </source>
</evidence>
<evidence type="ECO:0000256" key="3">
    <source>
        <dbReference type="ARBA" id="ARBA00011738"/>
    </source>
</evidence>
<reference evidence="13" key="3">
    <citation type="journal article" date="2019" name="Microorganisms">
        <title>Red-Brown Pigmentation of Acidipropionibacterium jensenii Is Tied to Haemolytic Activity and cyl-Like Gene Cluster.</title>
        <authorList>
            <person name="Deptula P."/>
            <person name="Loivamaa I."/>
            <person name="Smolander O.P."/>
            <person name="Laine P."/>
            <person name="Roberts R.J."/>
            <person name="Piironen V."/>
            <person name="Paulin L."/>
            <person name="Savijoki K."/>
            <person name="Auvinen P."/>
            <person name="Varmanen P."/>
        </authorList>
    </citation>
    <scope>NUCLEOTIDE SEQUENCE</scope>
    <source>
        <strain evidence="13">JS280</strain>
    </source>
</reference>
<comment type="subcellular location">
    <subcellularLocation>
        <location evidence="1">Cytoplasm</location>
    </subcellularLocation>
</comment>
<evidence type="ECO:0000256" key="9">
    <source>
        <dbReference type="ARBA" id="ARBA00023125"/>
    </source>
</evidence>
<evidence type="ECO:0000256" key="5">
    <source>
        <dbReference type="ARBA" id="ARBA00022491"/>
    </source>
</evidence>
<feature type="binding site" evidence="11">
    <location>
        <position position="130"/>
    </location>
    <ligand>
        <name>Zn(2+)</name>
        <dbReference type="ChEBI" id="CHEBI:29105"/>
    </ligand>
</feature>
<sequence>MSNPAASPVKRTTRQRVAINDLFDGERAFLTAQQVHEELRERGVKVGLATVYRNLQAMSEEGELDTIRAEDGEMAYRRCSSSHHHHLVCRQCGKVVEIGQDQMIESWASAVAARHGFSETGHELELFGLCAECSRENS</sequence>
<evidence type="ECO:0000256" key="2">
    <source>
        <dbReference type="ARBA" id="ARBA00007957"/>
    </source>
</evidence>
<feature type="binding site" evidence="11">
    <location>
        <position position="89"/>
    </location>
    <ligand>
        <name>Zn(2+)</name>
        <dbReference type="ChEBI" id="CHEBI:29105"/>
    </ligand>
</feature>
<evidence type="ECO:0000256" key="12">
    <source>
        <dbReference type="PIRSR" id="PIRSR602481-2"/>
    </source>
</evidence>
<dbReference type="GO" id="GO:0045892">
    <property type="term" value="P:negative regulation of DNA-templated transcription"/>
    <property type="evidence" value="ECO:0007669"/>
    <property type="project" value="TreeGrafter"/>
</dbReference>
<dbReference type="Proteomes" id="UP000277858">
    <property type="component" value="Chromosome"/>
</dbReference>
<dbReference type="GO" id="GO:0003700">
    <property type="term" value="F:DNA-binding transcription factor activity"/>
    <property type="evidence" value="ECO:0007669"/>
    <property type="project" value="InterPro"/>
</dbReference>
<dbReference type="STRING" id="1122997.GCA_000425285_02363"/>
<dbReference type="Gene3D" id="1.10.10.10">
    <property type="entry name" value="Winged helix-like DNA-binding domain superfamily/Winged helix DNA-binding domain"/>
    <property type="match status" value="1"/>
</dbReference>
<dbReference type="GeneID" id="82885907"/>
<comment type="similarity">
    <text evidence="2">Belongs to the Fur family.</text>
</comment>